<dbReference type="GO" id="GO:0006313">
    <property type="term" value="P:DNA transposition"/>
    <property type="evidence" value="ECO:0007669"/>
    <property type="project" value="InterPro"/>
</dbReference>
<reference evidence="5" key="2">
    <citation type="submission" date="2018-06" db="EMBL/GenBank/DDBJ databases">
        <authorList>
            <person name="Ashton P.M."/>
            <person name="Dallman T."/>
            <person name="Nair S."/>
            <person name="De Pinna E."/>
            <person name="Peters T."/>
            <person name="Grant K."/>
        </authorList>
    </citation>
    <scope>NUCLEOTIDE SEQUENCE [LARGE SCALE GENOMIC DNA]</scope>
    <source>
        <strain evidence="5">462023</strain>
    </source>
</reference>
<dbReference type="Pfam" id="PF01527">
    <property type="entry name" value="HTH_Tnp_1"/>
    <property type="match status" value="1"/>
</dbReference>
<feature type="region of interest" description="Disordered" evidence="2">
    <location>
        <begin position="167"/>
        <end position="190"/>
    </location>
</feature>
<proteinExistence type="inferred from homology"/>
<protein>
    <submittedName>
        <fullName evidence="4">Mobile element protein</fullName>
    </submittedName>
</protein>
<dbReference type="GO" id="GO:0004803">
    <property type="term" value="F:transposase activity"/>
    <property type="evidence" value="ECO:0007669"/>
    <property type="project" value="InterPro"/>
</dbReference>
<dbReference type="SUPFAM" id="SSF46689">
    <property type="entry name" value="Homeodomain-like"/>
    <property type="match status" value="1"/>
</dbReference>
<accession>A0A2B7QH81</accession>
<dbReference type="PROSITE" id="PS50532">
    <property type="entry name" value="HTH_IS408"/>
    <property type="match status" value="1"/>
</dbReference>
<comment type="similarity">
    <text evidence="1">Belongs to the transposase 8 family.</text>
</comment>
<dbReference type="SUPFAM" id="SSF48295">
    <property type="entry name" value="TrpR-like"/>
    <property type="match status" value="1"/>
</dbReference>
<dbReference type="InterPro" id="IPR010921">
    <property type="entry name" value="Trp_repressor/repl_initiator"/>
</dbReference>
<keyword evidence="4" id="KW-0614">Plasmid</keyword>
<evidence type="ECO:0000256" key="2">
    <source>
        <dbReference type="SAM" id="MobiDB-lite"/>
    </source>
</evidence>
<dbReference type="Proteomes" id="UP000885382">
    <property type="component" value="Unassembled WGS sequence"/>
</dbReference>
<name>A0A2B7QH81_ECOLX</name>
<feature type="domain" description="HTH IS408-type" evidence="3">
    <location>
        <begin position="16"/>
        <end position="91"/>
    </location>
</feature>
<gene>
    <name evidence="5" type="ORF">DNX30_25740</name>
</gene>
<dbReference type="EMBL" id="KY706108">
    <property type="protein sequence ID" value="ASK37460.1"/>
    <property type="molecule type" value="Genomic_DNA"/>
</dbReference>
<dbReference type="InterPro" id="IPR009057">
    <property type="entry name" value="Homeodomain-like_sf"/>
</dbReference>
<evidence type="ECO:0000256" key="1">
    <source>
        <dbReference type="ARBA" id="ARBA00009964"/>
    </source>
</evidence>
<dbReference type="InterPro" id="IPR017895">
    <property type="entry name" value="HTH_IS408/IS1162_type"/>
</dbReference>
<evidence type="ECO:0000313" key="5">
    <source>
        <dbReference type="EMBL" id="MJL96069.1"/>
    </source>
</evidence>
<dbReference type="RefSeq" id="WP_001088238.1">
    <property type="nucleotide sequence ID" value="NZ_BDRO01000071.1"/>
</dbReference>
<dbReference type="GO" id="GO:0043565">
    <property type="term" value="F:sequence-specific DNA binding"/>
    <property type="evidence" value="ECO:0007669"/>
    <property type="project" value="InterPro"/>
</dbReference>
<dbReference type="EMBL" id="RTJF01000051">
    <property type="protein sequence ID" value="MJL96069.1"/>
    <property type="molecule type" value="Genomic_DNA"/>
</dbReference>
<reference evidence="4" key="1">
    <citation type="submission" date="2017-03" db="EMBL/GenBank/DDBJ databases">
        <title>Emergence of Enteroaggreggative Eschericia coli ST131 clones causing extra-intestinal infections.</title>
        <authorList>
            <person name="Boll E.J."/>
            <person name="Stegger M."/>
            <person name="Hasman H."/>
            <person name="Roer L."/>
            <person name="Overballe-Petersne S."/>
            <person name="Ng K."/>
            <person name="Scheutz F."/>
            <person name="Hammerum A.M."/>
            <person name="Hansen F."/>
            <person name="Hansen D.S."/>
            <person name="Price L.B."/>
            <person name="Johnson J.R."/>
            <person name="Struve C."/>
            <person name="Olesen B."/>
        </authorList>
    </citation>
    <scope>NUCLEOTIDE SEQUENCE</scope>
    <source>
        <strain evidence="4">PAA-ST131</strain>
        <plasmid evidence="4">ESBL20150001</plasmid>
    </source>
</reference>
<dbReference type="InterPro" id="IPR002514">
    <property type="entry name" value="Transposase_8"/>
</dbReference>
<sequence length="225" mass="25732">MNSQTAKDITGFRSYLPDALRLRFDEQLSVRAIALQLGLSHSTIHNLFQRFNASGITWPLPESLSVAQLDAILYANRKKELPDDPQISESTWRKERRTSYSREFKIRLVKQALQPGAVVARIAREHNINDNLLFNWKRLYEEGLLNDEDLQECQAVPVAITETPDPVKPVTNPFWRNKSDESQNDTTVDSPQCELHLKSGVVKLFAPLTPELLRVLIREMKGGIR</sequence>
<evidence type="ECO:0000259" key="3">
    <source>
        <dbReference type="PROSITE" id="PS50532"/>
    </source>
</evidence>
<evidence type="ECO:0000313" key="4">
    <source>
        <dbReference type="EMBL" id="ASK37460.1"/>
    </source>
</evidence>
<geneLocation type="plasmid" evidence="4">
    <name>ESBL20150001</name>
</geneLocation>
<organism evidence="4">
    <name type="scientific">Escherichia coli</name>
    <dbReference type="NCBI Taxonomy" id="562"/>
    <lineage>
        <taxon>Bacteria</taxon>
        <taxon>Pseudomonadati</taxon>
        <taxon>Pseudomonadota</taxon>
        <taxon>Gammaproteobacteria</taxon>
        <taxon>Enterobacterales</taxon>
        <taxon>Enterobacteriaceae</taxon>
        <taxon>Escherichia</taxon>
    </lineage>
</organism>
<dbReference type="AlphaFoldDB" id="A0A2B7QH81"/>
<dbReference type="NCBIfam" id="NF038385">
    <property type="entry name" value="IS66_access_TnpA"/>
    <property type="match status" value="1"/>
</dbReference>